<evidence type="ECO:0000256" key="1">
    <source>
        <dbReference type="ARBA" id="ARBA00004613"/>
    </source>
</evidence>
<evidence type="ECO:0000256" key="4">
    <source>
        <dbReference type="ARBA" id="ARBA00023157"/>
    </source>
</evidence>
<protein>
    <recommendedName>
        <fullName evidence="5">CFEM domain-containing protein</fullName>
    </recommendedName>
</protein>
<feature type="non-terminal residue" evidence="6">
    <location>
        <position position="61"/>
    </location>
</feature>
<dbReference type="AlphaFoldDB" id="A0A0D2NZ29"/>
<dbReference type="EMBL" id="KN817540">
    <property type="protein sequence ID" value="KJA23974.1"/>
    <property type="molecule type" value="Genomic_DNA"/>
</dbReference>
<evidence type="ECO:0000313" key="7">
    <source>
        <dbReference type="Proteomes" id="UP000054270"/>
    </source>
</evidence>
<feature type="domain" description="CFEM" evidence="5">
    <location>
        <begin position="1"/>
        <end position="61"/>
    </location>
</feature>
<keyword evidence="2" id="KW-0964">Secreted</keyword>
<reference evidence="7" key="1">
    <citation type="submission" date="2014-04" db="EMBL/GenBank/DDBJ databases">
        <title>Evolutionary Origins and Diversification of the Mycorrhizal Mutualists.</title>
        <authorList>
            <consortium name="DOE Joint Genome Institute"/>
            <consortium name="Mycorrhizal Genomics Consortium"/>
            <person name="Kohler A."/>
            <person name="Kuo A."/>
            <person name="Nagy L.G."/>
            <person name="Floudas D."/>
            <person name="Copeland A."/>
            <person name="Barry K.W."/>
            <person name="Cichocki N."/>
            <person name="Veneault-Fourrey C."/>
            <person name="LaButti K."/>
            <person name="Lindquist E.A."/>
            <person name="Lipzen A."/>
            <person name="Lundell T."/>
            <person name="Morin E."/>
            <person name="Murat C."/>
            <person name="Riley R."/>
            <person name="Ohm R."/>
            <person name="Sun H."/>
            <person name="Tunlid A."/>
            <person name="Henrissat B."/>
            <person name="Grigoriev I.V."/>
            <person name="Hibbett D.S."/>
            <person name="Martin F."/>
        </authorList>
    </citation>
    <scope>NUCLEOTIDE SEQUENCE [LARGE SCALE GENOMIC DNA]</scope>
    <source>
        <strain evidence="7">FD-334 SS-4</strain>
    </source>
</reference>
<evidence type="ECO:0000313" key="6">
    <source>
        <dbReference type="EMBL" id="KJA23974.1"/>
    </source>
</evidence>
<dbReference type="Proteomes" id="UP000054270">
    <property type="component" value="Unassembled WGS sequence"/>
</dbReference>
<accession>A0A0D2NZ29</accession>
<dbReference type="PROSITE" id="PS52012">
    <property type="entry name" value="CFEM"/>
    <property type="match status" value="1"/>
</dbReference>
<dbReference type="OrthoDB" id="3065412at2759"/>
<evidence type="ECO:0000259" key="5">
    <source>
        <dbReference type="PROSITE" id="PS52012"/>
    </source>
</evidence>
<keyword evidence="3" id="KW-0732">Signal</keyword>
<dbReference type="InterPro" id="IPR008427">
    <property type="entry name" value="Extracellular_membr_CFEM_dom"/>
</dbReference>
<comment type="subcellular location">
    <subcellularLocation>
        <location evidence="1">Secreted</location>
    </subcellularLocation>
</comment>
<keyword evidence="7" id="KW-1185">Reference proteome</keyword>
<dbReference type="STRING" id="945553.A0A0D2NZ29"/>
<feature type="non-terminal residue" evidence="6">
    <location>
        <position position="1"/>
    </location>
</feature>
<evidence type="ECO:0000256" key="2">
    <source>
        <dbReference type="ARBA" id="ARBA00022525"/>
    </source>
</evidence>
<keyword evidence="4" id="KW-1015">Disulfide bond</keyword>
<gene>
    <name evidence="6" type="ORF">HYPSUDRAFT_117173</name>
</gene>
<organism evidence="6 7">
    <name type="scientific">Hypholoma sublateritium (strain FD-334 SS-4)</name>
    <dbReference type="NCBI Taxonomy" id="945553"/>
    <lineage>
        <taxon>Eukaryota</taxon>
        <taxon>Fungi</taxon>
        <taxon>Dikarya</taxon>
        <taxon>Basidiomycota</taxon>
        <taxon>Agaricomycotina</taxon>
        <taxon>Agaricomycetes</taxon>
        <taxon>Agaricomycetidae</taxon>
        <taxon>Agaricales</taxon>
        <taxon>Agaricineae</taxon>
        <taxon>Strophariaceae</taxon>
        <taxon>Hypholoma</taxon>
    </lineage>
</organism>
<dbReference type="OMA" id="CLCNKER"/>
<evidence type="ECO:0000256" key="3">
    <source>
        <dbReference type="ARBA" id="ARBA00022729"/>
    </source>
</evidence>
<dbReference type="Pfam" id="PF05730">
    <property type="entry name" value="CFEM"/>
    <property type="match status" value="1"/>
</dbReference>
<dbReference type="GO" id="GO:0005576">
    <property type="term" value="C:extracellular region"/>
    <property type="evidence" value="ECO:0007669"/>
    <property type="project" value="UniProtKB-SubCell"/>
</dbReference>
<sequence>CANSCIADANLGSCTSATDLLCLCTSSAFISSTTTCIEAACTGSDLATALSVSQAICASVV</sequence>
<proteinExistence type="predicted"/>
<name>A0A0D2NZ29_HYPSF</name>